<dbReference type="HOGENOM" id="CLU_2070246_0_0_9"/>
<protein>
    <recommendedName>
        <fullName evidence="3">GGDEF domain-containing protein</fullName>
    </recommendedName>
</protein>
<dbReference type="Gene3D" id="3.30.70.270">
    <property type="match status" value="1"/>
</dbReference>
<accession>B1HNV2</accession>
<dbReference type="EMBL" id="CP000817">
    <property type="protein sequence ID" value="ACA42165.1"/>
    <property type="molecule type" value="Genomic_DNA"/>
</dbReference>
<gene>
    <name evidence="1" type="ordered locus">Bsph_4721</name>
</gene>
<dbReference type="InterPro" id="IPR029787">
    <property type="entry name" value="Nucleotide_cyclase"/>
</dbReference>
<dbReference type="EnsemblBacteria" id="ACA42165">
    <property type="protein sequence ID" value="ACA42165"/>
    <property type="gene ID" value="Bsph_4721"/>
</dbReference>
<dbReference type="SUPFAM" id="SSF55073">
    <property type="entry name" value="Nucleotide cyclase"/>
    <property type="match status" value="1"/>
</dbReference>
<dbReference type="AlphaFoldDB" id="B1HNV2"/>
<organism evidence="1 2">
    <name type="scientific">Lysinibacillus sphaericus (strain C3-41)</name>
    <dbReference type="NCBI Taxonomy" id="444177"/>
    <lineage>
        <taxon>Bacteria</taxon>
        <taxon>Bacillati</taxon>
        <taxon>Bacillota</taxon>
        <taxon>Bacilli</taxon>
        <taxon>Bacillales</taxon>
        <taxon>Bacillaceae</taxon>
        <taxon>Lysinibacillus</taxon>
    </lineage>
</organism>
<evidence type="ECO:0008006" key="3">
    <source>
        <dbReference type="Google" id="ProtNLM"/>
    </source>
</evidence>
<evidence type="ECO:0000313" key="2">
    <source>
        <dbReference type="Proteomes" id="UP000002164"/>
    </source>
</evidence>
<dbReference type="KEGG" id="lsp:Bsph_4721"/>
<dbReference type="InterPro" id="IPR043128">
    <property type="entry name" value="Rev_trsase/Diguanyl_cyclase"/>
</dbReference>
<proteinExistence type="predicted"/>
<reference evidence="1 2" key="1">
    <citation type="journal article" date="2008" name="J. Bacteriol.">
        <title>Complete genome sequence of the mosquitocidal bacterium Bacillus sphaericus C3-41 and comparison with those of closely related Bacillus species.</title>
        <authorList>
            <person name="Hu X."/>
            <person name="Fan W."/>
            <person name="Han B."/>
            <person name="Liu H."/>
            <person name="Zheng D."/>
            <person name="Li Q."/>
            <person name="Dong W."/>
            <person name="Yan J."/>
            <person name="Gao M."/>
            <person name="Berry C."/>
            <person name="Yuan Z."/>
        </authorList>
    </citation>
    <scope>NUCLEOTIDE SEQUENCE [LARGE SCALE GENOMIC DNA]</scope>
    <source>
        <strain evidence="1 2">C3-41</strain>
    </source>
</reference>
<dbReference type="Proteomes" id="UP000002164">
    <property type="component" value="Chromosome"/>
</dbReference>
<name>B1HNV2_LYSSC</name>
<evidence type="ECO:0000313" key="1">
    <source>
        <dbReference type="EMBL" id="ACA42165.1"/>
    </source>
</evidence>
<sequence>MLEKQARCVFFQQCNQAYGEAKGTSSPFTVVLVDMNHQSMELQPLKTTISFGVAEGTNGEETLYQLLNKANKAQYSAKQAERNRVHVYRDNEKAKIYNHDTMMYILAFYLPICVEHTC</sequence>